<keyword evidence="1" id="KW-1133">Transmembrane helix</keyword>
<keyword evidence="1" id="KW-0812">Transmembrane</keyword>
<keyword evidence="3" id="KW-1185">Reference proteome</keyword>
<protein>
    <submittedName>
        <fullName evidence="2">Uncharacterized protein</fullName>
    </submittedName>
</protein>
<name>A0A4Q1AMW0_9BACT</name>
<accession>A0A4Q1AMW0</accession>
<reference evidence="2 3" key="1">
    <citation type="submission" date="2017-10" db="EMBL/GenBank/DDBJ databases">
        <title>Genomics of the genus Arcobacter.</title>
        <authorList>
            <person name="Perez-Cataluna A."/>
            <person name="Figueras M.J."/>
        </authorList>
    </citation>
    <scope>NUCLEOTIDE SEQUENCE [LARGE SCALE GENOMIC DNA]</scope>
    <source>
        <strain evidence="2 3">CECT 8441</strain>
    </source>
</reference>
<gene>
    <name evidence="2" type="ORF">CRV07_05365</name>
</gene>
<dbReference type="AlphaFoldDB" id="A0A4Q1AMW0"/>
<dbReference type="Proteomes" id="UP000289758">
    <property type="component" value="Unassembled WGS sequence"/>
</dbReference>
<evidence type="ECO:0000256" key="1">
    <source>
        <dbReference type="SAM" id="Phobius"/>
    </source>
</evidence>
<sequence length="191" mass="22946">MDEDYVIAYKNGSFYYIQKIDKTQVLEKLLKILIDTLRFKNPIIIKNEDIKYKKRYLKEFIRPFRSYGLKLYLLYLFTLGSIFYLYDFSNEKYELNLKTIHNTTTKLQNDTKFYSISKKVANIYSVAKEMNIDILSIVLKESILALEITTLNKQSIYAFFKKIDYKSVENINYDEDSKRYQANGKIKIYRR</sequence>
<feature type="transmembrane region" description="Helical" evidence="1">
    <location>
        <begin position="67"/>
        <end position="86"/>
    </location>
</feature>
<keyword evidence="1" id="KW-0472">Membrane</keyword>
<evidence type="ECO:0000313" key="2">
    <source>
        <dbReference type="EMBL" id="RXK06860.1"/>
    </source>
</evidence>
<proteinExistence type="predicted"/>
<organism evidence="2 3">
    <name type="scientific">Halarcobacter ebronensis</name>
    <dbReference type="NCBI Taxonomy" id="1462615"/>
    <lineage>
        <taxon>Bacteria</taxon>
        <taxon>Pseudomonadati</taxon>
        <taxon>Campylobacterota</taxon>
        <taxon>Epsilonproteobacteria</taxon>
        <taxon>Campylobacterales</taxon>
        <taxon>Arcobacteraceae</taxon>
        <taxon>Halarcobacter</taxon>
    </lineage>
</organism>
<dbReference type="EMBL" id="PDKK01000003">
    <property type="protein sequence ID" value="RXK06860.1"/>
    <property type="molecule type" value="Genomic_DNA"/>
</dbReference>
<evidence type="ECO:0000313" key="3">
    <source>
        <dbReference type="Proteomes" id="UP000289758"/>
    </source>
</evidence>
<comment type="caution">
    <text evidence="2">The sequence shown here is derived from an EMBL/GenBank/DDBJ whole genome shotgun (WGS) entry which is preliminary data.</text>
</comment>